<keyword evidence="5" id="KW-0223">Dioxygenase</keyword>
<dbReference type="GO" id="GO:0017000">
    <property type="term" value="P:antibiotic biosynthetic process"/>
    <property type="evidence" value="ECO:0007669"/>
    <property type="project" value="UniProtKB-KW"/>
</dbReference>
<dbReference type="STRING" id="420953.SAMN05192543_107312"/>
<evidence type="ECO:0000256" key="1">
    <source>
        <dbReference type="ARBA" id="ARBA00001954"/>
    </source>
</evidence>
<dbReference type="InterPro" id="IPR003819">
    <property type="entry name" value="TauD/TfdA-like"/>
</dbReference>
<evidence type="ECO:0000256" key="2">
    <source>
        <dbReference type="ARBA" id="ARBA00023002"/>
    </source>
</evidence>
<evidence type="ECO:0000313" key="6">
    <source>
        <dbReference type="Proteomes" id="UP000199548"/>
    </source>
</evidence>
<name>A0A1I3RL92_9BURK</name>
<evidence type="ECO:0000313" key="5">
    <source>
        <dbReference type="EMBL" id="SFJ47075.1"/>
    </source>
</evidence>
<dbReference type="RefSeq" id="WP_091016611.1">
    <property type="nucleotide sequence ID" value="NZ_CP041745.1"/>
</dbReference>
<feature type="domain" description="TauD/TfdA-like" evidence="4">
    <location>
        <begin position="27"/>
        <end position="310"/>
    </location>
</feature>
<accession>A0A1I3RL92</accession>
<dbReference type="PANTHER" id="PTHR10696:SF56">
    <property type="entry name" value="TAUD_TFDA-LIKE DOMAIN-CONTAINING PROTEIN"/>
    <property type="match status" value="1"/>
</dbReference>
<organism evidence="5 6">
    <name type="scientific">Paraburkholderia megapolitana</name>
    <dbReference type="NCBI Taxonomy" id="420953"/>
    <lineage>
        <taxon>Bacteria</taxon>
        <taxon>Pseudomonadati</taxon>
        <taxon>Pseudomonadota</taxon>
        <taxon>Betaproteobacteria</taxon>
        <taxon>Burkholderiales</taxon>
        <taxon>Burkholderiaceae</taxon>
        <taxon>Paraburkholderia</taxon>
    </lineage>
</organism>
<keyword evidence="2" id="KW-0560">Oxidoreductase</keyword>
<proteinExistence type="predicted"/>
<reference evidence="5 6" key="1">
    <citation type="submission" date="2016-10" db="EMBL/GenBank/DDBJ databases">
        <authorList>
            <person name="de Groot N.N."/>
        </authorList>
    </citation>
    <scope>NUCLEOTIDE SEQUENCE [LARGE SCALE GENOMIC DNA]</scope>
    <source>
        <strain evidence="5 6">LMG 23650</strain>
    </source>
</reference>
<evidence type="ECO:0000259" key="4">
    <source>
        <dbReference type="Pfam" id="PF02668"/>
    </source>
</evidence>
<gene>
    <name evidence="5" type="ORF">SAMN05192543_107312</name>
</gene>
<dbReference type="Pfam" id="PF02668">
    <property type="entry name" value="TauD"/>
    <property type="match status" value="1"/>
</dbReference>
<dbReference type="InterPro" id="IPR042098">
    <property type="entry name" value="TauD-like_sf"/>
</dbReference>
<keyword evidence="3" id="KW-0045">Antibiotic biosynthesis</keyword>
<evidence type="ECO:0000256" key="3">
    <source>
        <dbReference type="ARBA" id="ARBA00023194"/>
    </source>
</evidence>
<dbReference type="Gene3D" id="3.60.130.10">
    <property type="entry name" value="Clavaminate synthase-like"/>
    <property type="match status" value="1"/>
</dbReference>
<dbReference type="InterPro" id="IPR050411">
    <property type="entry name" value="AlphaKG_dependent_hydroxylases"/>
</dbReference>
<dbReference type="AlphaFoldDB" id="A0A1I3RL92"/>
<dbReference type="SUPFAM" id="SSF51197">
    <property type="entry name" value="Clavaminate synthase-like"/>
    <property type="match status" value="1"/>
</dbReference>
<dbReference type="EMBL" id="FOQU01000007">
    <property type="protein sequence ID" value="SFJ47075.1"/>
    <property type="molecule type" value="Genomic_DNA"/>
</dbReference>
<keyword evidence="6" id="KW-1185">Reference proteome</keyword>
<dbReference type="GO" id="GO:0016706">
    <property type="term" value="F:2-oxoglutarate-dependent dioxygenase activity"/>
    <property type="evidence" value="ECO:0007669"/>
    <property type="project" value="UniProtKB-ARBA"/>
</dbReference>
<dbReference type="OrthoDB" id="9769888at2"/>
<protein>
    <submittedName>
        <fullName evidence="5">Taurine dioxygenase, alpha-ketoglutarate-dependent</fullName>
    </submittedName>
</protein>
<dbReference type="Proteomes" id="UP000199548">
    <property type="component" value="Unassembled WGS sequence"/>
</dbReference>
<comment type="cofactor">
    <cofactor evidence="1">
        <name>Fe(2+)</name>
        <dbReference type="ChEBI" id="CHEBI:29033"/>
    </cofactor>
</comment>
<dbReference type="PANTHER" id="PTHR10696">
    <property type="entry name" value="GAMMA-BUTYROBETAINE HYDROXYLASE-RELATED"/>
    <property type="match status" value="1"/>
</dbReference>
<sequence>MQDIAQRKLLADGYSPWLLEPTSNERDIVQVVNHNRAELDALVLEHGAVLLRGFDVASVDRFELFANAVSAQKSDYVYRSTPRTSIGNGVFTATEYPPNETISLHCENSYQRNWPLRVAFCCLTAARTGGETPIADMREVTRRIGARILENFETKKVRYVRHYRPHIDIPWQTVFQTSDRSQVAAFCEDNGIEHEWLDDDTLRTSQINQGVAYHPRTHDKVFFNQAHLFHISNLEAALASSMVSFFGEDRLPRNAFYGDGSAFDPADLERIRNAYRESTIAFAWQQGDVLLVDNMRVAHGRNPFEGERKVIVSLLDPYSPDATELHAGDYHTREAAV</sequence>